<feature type="compositionally biased region" description="Basic residues" evidence="1">
    <location>
        <begin position="287"/>
        <end position="297"/>
    </location>
</feature>
<accession>A0ABQ9H5S0</accession>
<keyword evidence="4" id="KW-1185">Reference proteome</keyword>
<name>A0ABQ9H5S0_9NEOP</name>
<gene>
    <name evidence="3" type="ORF">PR048_020203</name>
</gene>
<protein>
    <submittedName>
        <fullName evidence="3">Uncharacterized protein</fullName>
    </submittedName>
</protein>
<feature type="region of interest" description="Disordered" evidence="1">
    <location>
        <begin position="51"/>
        <end position="77"/>
    </location>
</feature>
<evidence type="ECO:0000256" key="2">
    <source>
        <dbReference type="SAM" id="Phobius"/>
    </source>
</evidence>
<dbReference type="EMBL" id="JARBHB010000007">
    <property type="protein sequence ID" value="KAJ8879595.1"/>
    <property type="molecule type" value="Genomic_DNA"/>
</dbReference>
<feature type="compositionally biased region" description="Basic residues" evidence="1">
    <location>
        <begin position="306"/>
        <end position="317"/>
    </location>
</feature>
<dbReference type="Proteomes" id="UP001159363">
    <property type="component" value="Chromosome 6"/>
</dbReference>
<proteinExistence type="predicted"/>
<feature type="transmembrane region" description="Helical" evidence="2">
    <location>
        <begin position="374"/>
        <end position="394"/>
    </location>
</feature>
<feature type="compositionally biased region" description="Polar residues" evidence="1">
    <location>
        <begin position="58"/>
        <end position="68"/>
    </location>
</feature>
<keyword evidence="2" id="KW-0812">Transmembrane</keyword>
<sequence>MVALAFIADVATPMHCLVDPLEVARRCLNRVASRLYLFENAVVLHRQRTKGCGRTPTRHQLLNSQHGPQSHRLKAKQPKVTSPKWLRLLPPIITADRHNQRNVDTHKVPVLSPIITADRQHQRNVDTQKVPVLPPIITADRQHQRNVDTPKLASLRRLDVATISGLRQLVVITYRVLTGLMSQWCRCRDAGPYDVSRGGTVAEELALAAQDSEEDPETTPGPFSGCHTPPWAGPPWLFGRPRDARERASPTPGGRRLAGRRGAAIGQDRAARRRSPPSSPPPLQKVTPRHAGRRRLSPAHNVVSSCRRRLSQPRRRALGGWGNSAKSSPRPSCRRQRTTETSRVALRTIVAGKASAVTVKDCLLLCSGMSVAKWWVFVCTAALLANVVLASATTEYSLPTKANRVQFPTESLMDILTWESCRTIPLLGFLVAVKLLVGAVAFKLLVGAVVVKLLVGAVAVKLLVGAVTVKLLVGAVVVKLLVGAVTVKLLVGVVAVKLLVGAVAVKLQVGAVAVKLLVRAVAVKLLVGAVAVKLLVGAVAVKLLVGVVAVKLLVGAVAVKLLVGAVAVKLLRLIVPHCRTGGEGEDLWMNDERQLRTILLQSVACDELLQGKLAVTKNFLLIARCTERPNYQNIRAHPTRVCIFSVTGGGGGPVTIDSLTRIFSRFLSTSSAGEGGAVTQASLADVSYSRDFPKWSEQAVSASSREEGRFERLNAGVEGNWGTTRRTIQPTATSTMFLPCKNPSMTALELELCAPYASVLSLRAVYRILAPIPRSRDANVIPQTAVFLRAHSLPLSDHFPFAVLRIKSGARITHYSRAAIIAALVPSPLTKPLAGTGPGHCIGRNRWRIGESKSRWTRGTFGGRLRSPGESRGQTAPLIGGSVLPTHGTCNQVSYNNRYFTLPPDHNSSLQGKETLTDMNSVRGHSTYSKNTQTELRSTRPVKLVNLFKQDRDENILSNNSIWRRRRTIDTSKNKIVKKVQKGREWNGDFPSKKHECTNDKRSSYGNTVCHPSGWIQTHLFTAWFKHFVVTIDLTKYSPLLLILDGYYSDTRNIDAIYIEWENNRNGPWKRKRKRKCRRMKDCYRNRRNKWRSTNKLERVKLKKMILTTNLWILQYWVLQRWSFLDRVVILLRKMLNTCFSVSFGTSDTSGEQWVKCIMCSDCTYVECSVINREFRCTRSSTHSTGSPSDNSAHSVVRSLHFEDLFMLSRLALAFPENYNTYRYGRILDKENSLLNIPTTRLRCLSEHRSCPESDGPCTKLPFYYSCGVEGDSWYPETFGVALRGQATHPPPAPHIMVNANEDKQREQGWSADRRIA</sequence>
<feature type="transmembrane region" description="Helical" evidence="2">
    <location>
        <begin position="489"/>
        <end position="509"/>
    </location>
</feature>
<feature type="region of interest" description="Disordered" evidence="1">
    <location>
        <begin position="208"/>
        <end position="340"/>
    </location>
</feature>
<organism evidence="3 4">
    <name type="scientific">Dryococelus australis</name>
    <dbReference type="NCBI Taxonomy" id="614101"/>
    <lineage>
        <taxon>Eukaryota</taxon>
        <taxon>Metazoa</taxon>
        <taxon>Ecdysozoa</taxon>
        <taxon>Arthropoda</taxon>
        <taxon>Hexapoda</taxon>
        <taxon>Insecta</taxon>
        <taxon>Pterygota</taxon>
        <taxon>Neoptera</taxon>
        <taxon>Polyneoptera</taxon>
        <taxon>Phasmatodea</taxon>
        <taxon>Verophasmatodea</taxon>
        <taxon>Anareolatae</taxon>
        <taxon>Phasmatidae</taxon>
        <taxon>Eurycanthinae</taxon>
        <taxon>Dryococelus</taxon>
    </lineage>
</organism>
<feature type="transmembrane region" description="Helical" evidence="2">
    <location>
        <begin position="462"/>
        <end position="482"/>
    </location>
</feature>
<keyword evidence="2" id="KW-0472">Membrane</keyword>
<feature type="transmembrane region" description="Helical" evidence="2">
    <location>
        <begin position="426"/>
        <end position="450"/>
    </location>
</feature>
<evidence type="ECO:0000313" key="4">
    <source>
        <dbReference type="Proteomes" id="UP001159363"/>
    </source>
</evidence>
<evidence type="ECO:0000256" key="1">
    <source>
        <dbReference type="SAM" id="MobiDB-lite"/>
    </source>
</evidence>
<evidence type="ECO:0000313" key="3">
    <source>
        <dbReference type="EMBL" id="KAJ8879595.1"/>
    </source>
</evidence>
<reference evidence="3 4" key="1">
    <citation type="submission" date="2023-02" db="EMBL/GenBank/DDBJ databases">
        <title>LHISI_Scaffold_Assembly.</title>
        <authorList>
            <person name="Stuart O.P."/>
            <person name="Cleave R."/>
            <person name="Magrath M.J.L."/>
            <person name="Mikheyev A.S."/>
        </authorList>
    </citation>
    <scope>NUCLEOTIDE SEQUENCE [LARGE SCALE GENOMIC DNA]</scope>
    <source>
        <strain evidence="3">Daus_M_001</strain>
        <tissue evidence="3">Leg muscle</tissue>
    </source>
</reference>
<comment type="caution">
    <text evidence="3">The sequence shown here is derived from an EMBL/GenBank/DDBJ whole genome shotgun (WGS) entry which is preliminary data.</text>
</comment>
<keyword evidence="2" id="KW-1133">Transmembrane helix</keyword>
<feature type="transmembrane region" description="Helical" evidence="2">
    <location>
        <begin position="552"/>
        <end position="571"/>
    </location>
</feature>
<feature type="transmembrane region" description="Helical" evidence="2">
    <location>
        <begin position="521"/>
        <end position="545"/>
    </location>
</feature>